<feature type="transmembrane region" description="Helical" evidence="2">
    <location>
        <begin position="158"/>
        <end position="177"/>
    </location>
</feature>
<dbReference type="Proteomes" id="UP001175001">
    <property type="component" value="Unassembled WGS sequence"/>
</dbReference>
<feature type="transmembrane region" description="Helical" evidence="2">
    <location>
        <begin position="355"/>
        <end position="379"/>
    </location>
</feature>
<accession>A0AA39Y8C8</accession>
<keyword evidence="2" id="KW-0472">Membrane</keyword>
<keyword evidence="2" id="KW-1133">Transmembrane helix</keyword>
<feature type="transmembrane region" description="Helical" evidence="2">
    <location>
        <begin position="218"/>
        <end position="240"/>
    </location>
</feature>
<reference evidence="3" key="1">
    <citation type="submission" date="2023-06" db="EMBL/GenBank/DDBJ databases">
        <title>Multi-omics analyses reveal the molecular pathogenesis toolkit of Lasiodiplodia hormozganensis, a cross-kingdom pathogen.</title>
        <authorList>
            <person name="Felix C."/>
            <person name="Meneses R."/>
            <person name="Goncalves M.F.M."/>
            <person name="Tilleman L."/>
            <person name="Duarte A.S."/>
            <person name="Jorrin-Novo J.V."/>
            <person name="Van De Peer Y."/>
            <person name="Deforce D."/>
            <person name="Van Nieuwerburgh F."/>
            <person name="Esteves A.C."/>
            <person name="Alves A."/>
        </authorList>
    </citation>
    <scope>NUCLEOTIDE SEQUENCE</scope>
    <source>
        <strain evidence="3">CBS 339.90</strain>
    </source>
</reference>
<feature type="transmembrane region" description="Helical" evidence="2">
    <location>
        <begin position="400"/>
        <end position="422"/>
    </location>
</feature>
<dbReference type="AlphaFoldDB" id="A0AA39Y8C8"/>
<feature type="transmembrane region" description="Helical" evidence="2">
    <location>
        <begin position="64"/>
        <end position="87"/>
    </location>
</feature>
<proteinExistence type="predicted"/>
<feature type="transmembrane region" description="Helical" evidence="2">
    <location>
        <begin position="306"/>
        <end position="329"/>
    </location>
</feature>
<evidence type="ECO:0000313" key="3">
    <source>
        <dbReference type="EMBL" id="KAK0647908.1"/>
    </source>
</evidence>
<name>A0AA39Y8C8_9PEZI</name>
<feature type="transmembrane region" description="Helical" evidence="2">
    <location>
        <begin position="442"/>
        <end position="462"/>
    </location>
</feature>
<feature type="compositionally biased region" description="Low complexity" evidence="1">
    <location>
        <begin position="17"/>
        <end position="29"/>
    </location>
</feature>
<organism evidence="3 4">
    <name type="scientific">Lasiodiplodia hormozganensis</name>
    <dbReference type="NCBI Taxonomy" id="869390"/>
    <lineage>
        <taxon>Eukaryota</taxon>
        <taxon>Fungi</taxon>
        <taxon>Dikarya</taxon>
        <taxon>Ascomycota</taxon>
        <taxon>Pezizomycotina</taxon>
        <taxon>Dothideomycetes</taxon>
        <taxon>Dothideomycetes incertae sedis</taxon>
        <taxon>Botryosphaeriales</taxon>
        <taxon>Botryosphaeriaceae</taxon>
        <taxon>Lasiodiplodia</taxon>
    </lineage>
</organism>
<feature type="region of interest" description="Disordered" evidence="1">
    <location>
        <begin position="17"/>
        <end position="54"/>
    </location>
</feature>
<comment type="caution">
    <text evidence="3">The sequence shown here is derived from an EMBL/GenBank/DDBJ whole genome shotgun (WGS) entry which is preliminary data.</text>
</comment>
<keyword evidence="4" id="KW-1185">Reference proteome</keyword>
<evidence type="ECO:0000313" key="4">
    <source>
        <dbReference type="Proteomes" id="UP001175001"/>
    </source>
</evidence>
<keyword evidence="2" id="KW-0812">Transmembrane</keyword>
<evidence type="ECO:0000256" key="2">
    <source>
        <dbReference type="SAM" id="Phobius"/>
    </source>
</evidence>
<feature type="transmembrane region" description="Helical" evidence="2">
    <location>
        <begin position="116"/>
        <end position="137"/>
    </location>
</feature>
<gene>
    <name evidence="3" type="ORF">DIS24_g7276</name>
</gene>
<dbReference type="EMBL" id="JAUJDW010000042">
    <property type="protein sequence ID" value="KAK0647908.1"/>
    <property type="molecule type" value="Genomic_DNA"/>
</dbReference>
<evidence type="ECO:0000256" key="1">
    <source>
        <dbReference type="SAM" id="MobiDB-lite"/>
    </source>
</evidence>
<protein>
    <submittedName>
        <fullName evidence="3">Uncharacterized protein</fullName>
    </submittedName>
</protein>
<sequence>MNGRYYYSSLHTTPKTTTSTLTLTDSNSTRKSQNSTRKGAPNPPTTLHRRPLPSLNRDLSTRNVCVIFVVLAWVTGLAALGGGLWVLSSHAWTESAPTIIQLPEIVKQLAPLALNLWLTLLLDGVGYVHATTLKWALAREGRLGFNSNLRLFTAARSSVPNAWYANLLLFVAMVVAYSSSSLILVNWHEGEDGNKTLDVDRLRRLWSVENVSVSVSSTSTVCLGAALLAQAFVATCALVFTRNPTWSSSPFDAVIACQRETAAEKSVRYHPNRCLLSVTDKAHGSEPVRPRARQSSSWAAAREVRVVVLMLWGLAALTLVGAVPVSLVARKDGAPGVSVGGELGVEAGGMLLKTLVFSLLQAGVTLALHCAELLVNLVRDERAWRRAASKNGYRLESYNAVWKAVSSWQAFVLFLAKPAIHWVFGLAVTVEDRWVYIKGTPFFYLAGAVAALAAYITGLSLWRPKGPQPAAYGHIQTLANLIDEWSPVLYWGHKVSGPTCHAGTSSRPMADIEMDKLYAGEV</sequence>